<accession>A0A0G3BI57</accession>
<evidence type="ECO:0000313" key="1">
    <source>
        <dbReference type="EMBL" id="AKJ29129.1"/>
    </source>
</evidence>
<keyword evidence="2" id="KW-1185">Reference proteome</keyword>
<gene>
    <name evidence="1" type="ORF">AAW51_2438</name>
</gene>
<name>A0A0G3BI57_9BURK</name>
<dbReference type="AlphaFoldDB" id="A0A0G3BI57"/>
<organism evidence="1 2">
    <name type="scientific">Caldimonas brevitalea</name>
    <dbReference type="NCBI Taxonomy" id="413882"/>
    <lineage>
        <taxon>Bacteria</taxon>
        <taxon>Pseudomonadati</taxon>
        <taxon>Pseudomonadota</taxon>
        <taxon>Betaproteobacteria</taxon>
        <taxon>Burkholderiales</taxon>
        <taxon>Sphaerotilaceae</taxon>
        <taxon>Caldimonas</taxon>
    </lineage>
</organism>
<sequence length="119" mass="13276">MDKQQLRSHRLKDGQLEELRTALWVFRMDKNYRPGGGISADRELVKISLTAEGEAILESPENHIDFEDEKFNGEAGHAMQIIVKSNEPGARGIGAGLLEFVNARVVKIEMATDADKRKA</sequence>
<dbReference type="Proteomes" id="UP000035352">
    <property type="component" value="Chromosome"/>
</dbReference>
<evidence type="ECO:0000313" key="2">
    <source>
        <dbReference type="Proteomes" id="UP000035352"/>
    </source>
</evidence>
<protein>
    <submittedName>
        <fullName evidence="1">Uncharacterized protein</fullName>
    </submittedName>
</protein>
<dbReference type="EMBL" id="CP011371">
    <property type="protein sequence ID" value="AKJ29129.1"/>
    <property type="molecule type" value="Genomic_DNA"/>
</dbReference>
<dbReference type="KEGG" id="pbh:AAW51_2438"/>
<proteinExistence type="predicted"/>
<reference evidence="1 2" key="1">
    <citation type="submission" date="2015-05" db="EMBL/GenBank/DDBJ databases">
        <authorList>
            <person name="Tang B."/>
            <person name="Yu Y."/>
        </authorList>
    </citation>
    <scope>NUCLEOTIDE SEQUENCE [LARGE SCALE GENOMIC DNA]</scope>
    <source>
        <strain evidence="1 2">DSM 7029</strain>
    </source>
</reference>
<dbReference type="STRING" id="413882.AAW51_2438"/>